<comment type="caution">
    <text evidence="1">The sequence shown here is derived from an EMBL/GenBank/DDBJ whole genome shotgun (WGS) entry which is preliminary data.</text>
</comment>
<dbReference type="AlphaFoldDB" id="A0AAW1ZZI1"/>
<accession>A0AAW1ZZI1</accession>
<dbReference type="Proteomes" id="UP001479290">
    <property type="component" value="Unassembled WGS sequence"/>
</dbReference>
<protein>
    <submittedName>
        <fullName evidence="1">Uncharacterized protein</fullName>
    </submittedName>
</protein>
<dbReference type="EMBL" id="JAWDJR010000012">
    <property type="protein sequence ID" value="KAK9965891.1"/>
    <property type="molecule type" value="Genomic_DNA"/>
</dbReference>
<keyword evidence="2" id="KW-1185">Reference proteome</keyword>
<evidence type="ECO:0000313" key="2">
    <source>
        <dbReference type="Proteomes" id="UP001479290"/>
    </source>
</evidence>
<sequence>MTNDDFEEDPPYNVLRFVPRRGDGCFTRDGSAIYMGGTTSPDIAERERETILAREVPRRRAEDKKNNTAVSMSLAFHKILDSKGAGDVCKMEAVAVGGRRRGRVESD</sequence>
<gene>
    <name evidence="1" type="ORF">ABG768_004957</name>
</gene>
<reference evidence="1 2" key="1">
    <citation type="submission" date="2024-05" db="EMBL/GenBank/DDBJ databases">
        <title>A high-quality chromosomal-level genome assembly of Topmouth culter (Culter alburnus).</title>
        <authorList>
            <person name="Zhao H."/>
        </authorList>
    </citation>
    <scope>NUCLEOTIDE SEQUENCE [LARGE SCALE GENOMIC DNA]</scope>
    <source>
        <strain evidence="1">CATC2023</strain>
        <tissue evidence="1">Muscle</tissue>
    </source>
</reference>
<name>A0AAW1ZZI1_CULAL</name>
<evidence type="ECO:0000313" key="1">
    <source>
        <dbReference type="EMBL" id="KAK9965891.1"/>
    </source>
</evidence>
<proteinExistence type="predicted"/>
<organism evidence="1 2">
    <name type="scientific">Culter alburnus</name>
    <name type="common">Topmouth culter</name>
    <dbReference type="NCBI Taxonomy" id="194366"/>
    <lineage>
        <taxon>Eukaryota</taxon>
        <taxon>Metazoa</taxon>
        <taxon>Chordata</taxon>
        <taxon>Craniata</taxon>
        <taxon>Vertebrata</taxon>
        <taxon>Euteleostomi</taxon>
        <taxon>Actinopterygii</taxon>
        <taxon>Neopterygii</taxon>
        <taxon>Teleostei</taxon>
        <taxon>Ostariophysi</taxon>
        <taxon>Cypriniformes</taxon>
        <taxon>Xenocyprididae</taxon>
        <taxon>Xenocypridinae</taxon>
        <taxon>Culter</taxon>
    </lineage>
</organism>